<proteinExistence type="predicted"/>
<dbReference type="KEGG" id="osu:NT6N_35210"/>
<name>A0AAT9FR58_9BACT</name>
<gene>
    <name evidence="2" type="ORF">NT6N_35210</name>
</gene>
<dbReference type="AlphaFoldDB" id="A0AAT9FR58"/>
<organism evidence="2">
    <name type="scientific">Oceaniferula spumae</name>
    <dbReference type="NCBI Taxonomy" id="2979115"/>
    <lineage>
        <taxon>Bacteria</taxon>
        <taxon>Pseudomonadati</taxon>
        <taxon>Verrucomicrobiota</taxon>
        <taxon>Verrucomicrobiia</taxon>
        <taxon>Verrucomicrobiales</taxon>
        <taxon>Verrucomicrobiaceae</taxon>
        <taxon>Oceaniferula</taxon>
    </lineage>
</organism>
<feature type="domain" description="Ice-binding protein C-terminal" evidence="1">
    <location>
        <begin position="209"/>
        <end position="231"/>
    </location>
</feature>
<dbReference type="NCBIfam" id="TIGR02595">
    <property type="entry name" value="PEP_CTERM"/>
    <property type="match status" value="1"/>
</dbReference>
<reference evidence="2" key="1">
    <citation type="submission" date="2024-07" db="EMBL/GenBank/DDBJ databases">
        <title>Complete genome sequence of Verrucomicrobiaceae bacterium NT6N.</title>
        <authorList>
            <person name="Huang C."/>
            <person name="Takami H."/>
            <person name="Hamasaki K."/>
        </authorList>
    </citation>
    <scope>NUCLEOTIDE SEQUENCE</scope>
    <source>
        <strain evidence="2">NT6N</strain>
    </source>
</reference>
<evidence type="ECO:0000259" key="1">
    <source>
        <dbReference type="Pfam" id="PF07589"/>
    </source>
</evidence>
<dbReference type="InterPro" id="IPR013424">
    <property type="entry name" value="Ice-binding_C"/>
</dbReference>
<sequence length="232" mass="23740">MKPKTLPSLLAAAVIGIGTSQGAVLVNWDFSGLDWRSSGSTGLVTNDLAPNPILLAASSNALAGLSSTDLTPSASLRVVVNNTTAAGEADIRDFDFSGDGTNDNYVEFTLTADVAGTLNVDSISVSQWRNGAGAADGMAFDVSVNGGVFSLYDAVQVDANSGSGPSFDTFTFNEAIVGADTVAIRFTPRAVNEGSTGNIHVNNIQVNGSVPEPSSLALIGLGGFALLLRRRA</sequence>
<dbReference type="EMBL" id="AP026866">
    <property type="protein sequence ID" value="BDS08481.1"/>
    <property type="molecule type" value="Genomic_DNA"/>
</dbReference>
<evidence type="ECO:0000313" key="2">
    <source>
        <dbReference type="EMBL" id="BDS08481.1"/>
    </source>
</evidence>
<dbReference type="Pfam" id="PF07589">
    <property type="entry name" value="PEP-CTERM"/>
    <property type="match status" value="1"/>
</dbReference>
<protein>
    <recommendedName>
        <fullName evidence="1">Ice-binding protein C-terminal domain-containing protein</fullName>
    </recommendedName>
</protein>
<accession>A0AAT9FR58</accession>